<accession>A0AB39Z6W8</accession>
<name>A0AB39Z6W8_DROSZ</name>
<sequence length="123" mass="13485">MIAKLFCIILLIPFLSLVTSATTTSVTSLVPSINENGVLLMPSENKYYLRIITDGTTREETVEEISPDQLQVKGTYQQSFPGSKYLLVIYEAGTNGYVAKYNFSGTKIPIQRLSPVTLKSASG</sequence>
<feature type="signal peptide" evidence="1">
    <location>
        <begin position="1"/>
        <end position="21"/>
    </location>
</feature>
<keyword evidence="1" id="KW-0732">Signal</keyword>
<reference evidence="3" key="1">
    <citation type="submission" date="2025-08" db="UniProtKB">
        <authorList>
            <consortium name="RefSeq"/>
        </authorList>
    </citation>
    <scope>IDENTIFICATION</scope>
</reference>
<evidence type="ECO:0000313" key="2">
    <source>
        <dbReference type="Proteomes" id="UP001652628"/>
    </source>
</evidence>
<gene>
    <name evidence="3" type="primary">LOC108009505</name>
</gene>
<dbReference type="Proteomes" id="UP001652628">
    <property type="component" value="Chromosome 2R"/>
</dbReference>
<organism evidence="2 3">
    <name type="scientific">Drosophila suzukii</name>
    <name type="common">Spotted-wing drosophila fruit fly</name>
    <dbReference type="NCBI Taxonomy" id="28584"/>
    <lineage>
        <taxon>Eukaryota</taxon>
        <taxon>Metazoa</taxon>
        <taxon>Ecdysozoa</taxon>
        <taxon>Arthropoda</taxon>
        <taxon>Hexapoda</taxon>
        <taxon>Insecta</taxon>
        <taxon>Pterygota</taxon>
        <taxon>Neoptera</taxon>
        <taxon>Endopterygota</taxon>
        <taxon>Diptera</taxon>
        <taxon>Brachycera</taxon>
        <taxon>Muscomorpha</taxon>
        <taxon>Ephydroidea</taxon>
        <taxon>Drosophilidae</taxon>
        <taxon>Drosophila</taxon>
        <taxon>Sophophora</taxon>
    </lineage>
</organism>
<dbReference type="RefSeq" id="XP_016929395.2">
    <property type="nucleotide sequence ID" value="XM_017073906.4"/>
</dbReference>
<proteinExistence type="predicted"/>
<dbReference type="GeneID" id="108009505"/>
<evidence type="ECO:0000256" key="1">
    <source>
        <dbReference type="SAM" id="SignalP"/>
    </source>
</evidence>
<protein>
    <submittedName>
        <fullName evidence="3">Uncharacterized protein</fullName>
    </submittedName>
</protein>
<evidence type="ECO:0000313" key="3">
    <source>
        <dbReference type="RefSeq" id="XP_016929395.2"/>
    </source>
</evidence>
<feature type="chain" id="PRO_5047079068" evidence="1">
    <location>
        <begin position="22"/>
        <end position="123"/>
    </location>
</feature>
<keyword evidence="2" id="KW-1185">Reference proteome</keyword>
<dbReference type="AlphaFoldDB" id="A0AB39Z6W8"/>